<comment type="caution">
    <text evidence="1">The sequence shown here is derived from an EMBL/GenBank/DDBJ whole genome shotgun (WGS) entry which is preliminary data.</text>
</comment>
<dbReference type="InterPro" id="IPR050678">
    <property type="entry name" value="DNA_Partitioning_ATPase"/>
</dbReference>
<sequence length="82" mass="9151">MLTMYDARTNLAREVAHEVRSHFPQQTLEQTVPRSVRVSEAPSFGRTVISHDPHSSGAVAYMAVAKEIAERGRRQEEESGEA</sequence>
<accession>A0ABQ6IF18</accession>
<dbReference type="Proteomes" id="UP001157125">
    <property type="component" value="Unassembled WGS sequence"/>
</dbReference>
<dbReference type="Gene3D" id="3.40.50.300">
    <property type="entry name" value="P-loop containing nucleotide triphosphate hydrolases"/>
    <property type="match status" value="1"/>
</dbReference>
<dbReference type="EMBL" id="BSUN01000001">
    <property type="protein sequence ID" value="GMA35761.1"/>
    <property type="molecule type" value="Genomic_DNA"/>
</dbReference>
<keyword evidence="2" id="KW-1185">Reference proteome</keyword>
<proteinExistence type="predicted"/>
<evidence type="ECO:0000313" key="1">
    <source>
        <dbReference type="EMBL" id="GMA35761.1"/>
    </source>
</evidence>
<name>A0ABQ6IF18_9MICO</name>
<dbReference type="PANTHER" id="PTHR13696:SF52">
    <property type="entry name" value="PARA FAMILY PROTEIN CT_582"/>
    <property type="match status" value="1"/>
</dbReference>
<protein>
    <recommendedName>
        <fullName evidence="3">Chromosome partitioning protein</fullName>
    </recommendedName>
</protein>
<dbReference type="InterPro" id="IPR027417">
    <property type="entry name" value="P-loop_NTPase"/>
</dbReference>
<dbReference type="SUPFAM" id="SSF52540">
    <property type="entry name" value="P-loop containing nucleoside triphosphate hydrolases"/>
    <property type="match status" value="1"/>
</dbReference>
<gene>
    <name evidence="1" type="ORF">GCM10025876_19650</name>
</gene>
<organism evidence="1 2">
    <name type="scientific">Demequina litorisediminis</name>
    <dbReference type="NCBI Taxonomy" id="1849022"/>
    <lineage>
        <taxon>Bacteria</taxon>
        <taxon>Bacillati</taxon>
        <taxon>Actinomycetota</taxon>
        <taxon>Actinomycetes</taxon>
        <taxon>Micrococcales</taxon>
        <taxon>Demequinaceae</taxon>
        <taxon>Demequina</taxon>
    </lineage>
</organism>
<evidence type="ECO:0008006" key="3">
    <source>
        <dbReference type="Google" id="ProtNLM"/>
    </source>
</evidence>
<reference evidence="2" key="1">
    <citation type="journal article" date="2019" name="Int. J. Syst. Evol. Microbiol.">
        <title>The Global Catalogue of Microorganisms (GCM) 10K type strain sequencing project: providing services to taxonomists for standard genome sequencing and annotation.</title>
        <authorList>
            <consortium name="The Broad Institute Genomics Platform"/>
            <consortium name="The Broad Institute Genome Sequencing Center for Infectious Disease"/>
            <person name="Wu L."/>
            <person name="Ma J."/>
        </authorList>
    </citation>
    <scope>NUCLEOTIDE SEQUENCE [LARGE SCALE GENOMIC DNA]</scope>
    <source>
        <strain evidence="2">NBRC 112299</strain>
    </source>
</reference>
<dbReference type="PANTHER" id="PTHR13696">
    <property type="entry name" value="P-LOOP CONTAINING NUCLEOSIDE TRIPHOSPHATE HYDROLASE"/>
    <property type="match status" value="1"/>
</dbReference>
<evidence type="ECO:0000313" key="2">
    <source>
        <dbReference type="Proteomes" id="UP001157125"/>
    </source>
</evidence>